<accession>H5SFT4</accession>
<dbReference type="Pfam" id="PF02585">
    <property type="entry name" value="PIG-L"/>
    <property type="match status" value="1"/>
</dbReference>
<dbReference type="InterPro" id="IPR024078">
    <property type="entry name" value="LmbE-like_dom_sf"/>
</dbReference>
<dbReference type="SUPFAM" id="SSF102588">
    <property type="entry name" value="LmbE-like"/>
    <property type="match status" value="1"/>
</dbReference>
<dbReference type="InterPro" id="IPR003737">
    <property type="entry name" value="GlcNAc_PI_deacetylase-related"/>
</dbReference>
<gene>
    <name evidence="1" type="ORF">HGMM_F22C11C35</name>
</gene>
<dbReference type="Gene3D" id="3.40.50.10320">
    <property type="entry name" value="LmbE-like"/>
    <property type="match status" value="1"/>
</dbReference>
<sequence length="246" mass="27779">MPCVLGVFAHPDDAEFLCAGTLIRLAQEHGYQVHIASMTPGDCGSAELPPEEISAIRRTEGERAAALIHGRYHCLEERDLLIFYQERTLVKVARLLREVRPAIVLTHCPTDYLLDHEMTSQIVRAACFAAPVPNFAPDPELPPLERIPHLYYCDPIEGKDLYGRPVPAQFYVDISTVIDLKAQMLACHASQRQWLLKHHGMDEYLEAMKRWGQEQGKLVGVAYAEGFRQHLGHSYPQDNLLTQLLS</sequence>
<evidence type="ECO:0000313" key="1">
    <source>
        <dbReference type="EMBL" id="BAL55020.1"/>
    </source>
</evidence>
<dbReference type="AlphaFoldDB" id="H5SFT4"/>
<dbReference type="GO" id="GO:0016811">
    <property type="term" value="F:hydrolase activity, acting on carbon-nitrogen (but not peptide) bonds, in linear amides"/>
    <property type="evidence" value="ECO:0007669"/>
    <property type="project" value="TreeGrafter"/>
</dbReference>
<proteinExistence type="predicted"/>
<dbReference type="EMBL" id="AP011706">
    <property type="protein sequence ID" value="BAL55020.1"/>
    <property type="molecule type" value="Genomic_DNA"/>
</dbReference>
<protein>
    <submittedName>
        <fullName evidence="1">Hypothetical conserved protein</fullName>
    </submittedName>
</protein>
<name>H5SFT4_9BACT</name>
<organism evidence="1">
    <name type="scientific">uncultured Planctomycetota bacterium</name>
    <dbReference type="NCBI Taxonomy" id="120965"/>
    <lineage>
        <taxon>Bacteria</taxon>
        <taxon>Pseudomonadati</taxon>
        <taxon>Planctomycetota</taxon>
        <taxon>environmental samples</taxon>
    </lineage>
</organism>
<dbReference type="PANTHER" id="PTHR12993">
    <property type="entry name" value="N-ACETYLGLUCOSAMINYL-PHOSPHATIDYLINOSITOL DE-N-ACETYLASE-RELATED"/>
    <property type="match status" value="1"/>
</dbReference>
<dbReference type="PANTHER" id="PTHR12993:SF11">
    <property type="entry name" value="N-ACETYLGLUCOSAMINYL-PHOSPHATIDYLINOSITOL DE-N-ACETYLASE"/>
    <property type="match status" value="1"/>
</dbReference>
<reference evidence="1" key="1">
    <citation type="journal article" date="2005" name="Environ. Microbiol.">
        <title>Genetic and functional properties of uncultivated thermophilic crenarchaeotes from a subsurface gold mine as revealed by analysis of genome fragments.</title>
        <authorList>
            <person name="Nunoura T."/>
            <person name="Hirayama H."/>
            <person name="Takami H."/>
            <person name="Oida H."/>
            <person name="Nishi S."/>
            <person name="Shimamura S."/>
            <person name="Suzuki Y."/>
            <person name="Inagaki F."/>
            <person name="Takai K."/>
            <person name="Nealson K.H."/>
            <person name="Horikoshi K."/>
        </authorList>
    </citation>
    <scope>NUCLEOTIDE SEQUENCE</scope>
</reference>
<reference evidence="1" key="2">
    <citation type="journal article" date="2012" name="PLoS ONE">
        <title>A Deeply Branching Thermophilic Bacterium with an Ancient Acetyl-CoA Pathway Dominates a Subsurface Ecosystem.</title>
        <authorList>
            <person name="Takami H."/>
            <person name="Noguchi H."/>
            <person name="Takaki Y."/>
            <person name="Uchiyama I."/>
            <person name="Toyoda A."/>
            <person name="Nishi S."/>
            <person name="Chee G.-J."/>
            <person name="Arai W."/>
            <person name="Nunoura T."/>
            <person name="Itoh T."/>
            <person name="Hattori M."/>
            <person name="Takai K."/>
        </authorList>
    </citation>
    <scope>NUCLEOTIDE SEQUENCE</scope>
</reference>